<reference evidence="1" key="1">
    <citation type="submission" date="2017-02" db="UniProtKB">
        <authorList>
            <consortium name="WormBaseParasite"/>
        </authorList>
    </citation>
    <scope>IDENTIFICATION</scope>
</reference>
<evidence type="ECO:0000313" key="1">
    <source>
        <dbReference type="WBParaSite" id="BTMF_0001138601-mRNA-1"/>
    </source>
</evidence>
<protein>
    <submittedName>
        <fullName evidence="1">CPBP family intramembrane metalloprotease</fullName>
    </submittedName>
</protein>
<proteinExistence type="predicted"/>
<name>A0A0R3QUI4_9BILA</name>
<accession>A0A0R3QUI4</accession>
<dbReference type="AlphaFoldDB" id="A0A0R3QUI4"/>
<organism evidence="1">
    <name type="scientific">Brugia timori</name>
    <dbReference type="NCBI Taxonomy" id="42155"/>
    <lineage>
        <taxon>Eukaryota</taxon>
        <taxon>Metazoa</taxon>
        <taxon>Ecdysozoa</taxon>
        <taxon>Nematoda</taxon>
        <taxon>Chromadorea</taxon>
        <taxon>Rhabditida</taxon>
        <taxon>Spirurina</taxon>
        <taxon>Spiruromorpha</taxon>
        <taxon>Filarioidea</taxon>
        <taxon>Onchocercidae</taxon>
        <taxon>Brugia</taxon>
    </lineage>
</organism>
<dbReference type="WBParaSite" id="BTMF_0001138601-mRNA-1">
    <property type="protein sequence ID" value="BTMF_0001138601-mRNA-1"/>
    <property type="gene ID" value="BTMF_0001138601"/>
</dbReference>
<sequence length="33" mass="3888">LLNYKVADYVTLAVMHAIVSYFLHQPCKFKLNF</sequence>